<sequence>MVACTIEETGEKIVANAGEPHLKICLHMLQNEFVDDAEFIKSDQFVSYCETVFEKSFRVIMSKSLNNYNRIFMEARPIEKSLAKAIDEGCIGQKVDPQIASFEGSLNHDEMRGICFEMCDVLHVNPIERKSRQIIPTTKRAINADLLIAKPKLMELVYLVEFQAPQYTLDMVYMIFDNKHGKVLKVE</sequence>
<organism evidence="1 2">
    <name type="scientific">Acer yangbiense</name>
    <dbReference type="NCBI Taxonomy" id="1000413"/>
    <lineage>
        <taxon>Eukaryota</taxon>
        <taxon>Viridiplantae</taxon>
        <taxon>Streptophyta</taxon>
        <taxon>Embryophyta</taxon>
        <taxon>Tracheophyta</taxon>
        <taxon>Spermatophyta</taxon>
        <taxon>Magnoliopsida</taxon>
        <taxon>eudicotyledons</taxon>
        <taxon>Gunneridae</taxon>
        <taxon>Pentapetalae</taxon>
        <taxon>rosids</taxon>
        <taxon>malvids</taxon>
        <taxon>Sapindales</taxon>
        <taxon>Sapindaceae</taxon>
        <taxon>Hippocastanoideae</taxon>
        <taxon>Acereae</taxon>
        <taxon>Acer</taxon>
    </lineage>
</organism>
<name>A0A5C7H3Z5_9ROSI</name>
<dbReference type="GO" id="GO:0005829">
    <property type="term" value="C:cytosol"/>
    <property type="evidence" value="ECO:0007669"/>
    <property type="project" value="TreeGrafter"/>
</dbReference>
<dbReference type="PANTHER" id="PTHR42908:SF42">
    <property type="entry name" value="ELONGATION FACTOR 2-RELATED"/>
    <property type="match status" value="1"/>
</dbReference>
<protein>
    <submittedName>
        <fullName evidence="1">Uncharacterized protein</fullName>
    </submittedName>
</protein>
<proteinExistence type="predicted"/>
<accession>A0A5C7H3Z5</accession>
<gene>
    <name evidence="1" type="ORF">EZV62_024222</name>
</gene>
<dbReference type="Proteomes" id="UP000323000">
    <property type="component" value="Chromosome 11"/>
</dbReference>
<reference evidence="2" key="1">
    <citation type="journal article" date="2019" name="Gigascience">
        <title>De novo genome assembly of the endangered Acer yangbiense, a plant species with extremely small populations endemic to Yunnan Province, China.</title>
        <authorList>
            <person name="Yang J."/>
            <person name="Wariss H.M."/>
            <person name="Tao L."/>
            <person name="Zhang R."/>
            <person name="Yun Q."/>
            <person name="Hollingsworth P."/>
            <person name="Dao Z."/>
            <person name="Luo G."/>
            <person name="Guo H."/>
            <person name="Ma Y."/>
            <person name="Sun W."/>
        </authorList>
    </citation>
    <scope>NUCLEOTIDE SEQUENCE [LARGE SCALE GENOMIC DNA]</scope>
    <source>
        <strain evidence="2">cv. Malutang</strain>
    </source>
</reference>
<dbReference type="OrthoDB" id="203at2759"/>
<dbReference type="GO" id="GO:0003746">
    <property type="term" value="F:translation elongation factor activity"/>
    <property type="evidence" value="ECO:0007669"/>
    <property type="project" value="TreeGrafter"/>
</dbReference>
<comment type="caution">
    <text evidence="1">The sequence shown here is derived from an EMBL/GenBank/DDBJ whole genome shotgun (WGS) entry which is preliminary data.</text>
</comment>
<dbReference type="SUPFAM" id="SSF54211">
    <property type="entry name" value="Ribosomal protein S5 domain 2-like"/>
    <property type="match status" value="1"/>
</dbReference>
<dbReference type="GO" id="GO:0003924">
    <property type="term" value="F:GTPase activity"/>
    <property type="evidence" value="ECO:0007669"/>
    <property type="project" value="TreeGrafter"/>
</dbReference>
<evidence type="ECO:0000313" key="2">
    <source>
        <dbReference type="Proteomes" id="UP000323000"/>
    </source>
</evidence>
<dbReference type="GO" id="GO:0043022">
    <property type="term" value="F:ribosome binding"/>
    <property type="evidence" value="ECO:0007669"/>
    <property type="project" value="TreeGrafter"/>
</dbReference>
<dbReference type="Gene3D" id="3.30.70.870">
    <property type="entry name" value="Elongation Factor G (Translational Gtpase), domain 3"/>
    <property type="match status" value="1"/>
</dbReference>
<dbReference type="GO" id="GO:1990904">
    <property type="term" value="C:ribonucleoprotein complex"/>
    <property type="evidence" value="ECO:0007669"/>
    <property type="project" value="TreeGrafter"/>
</dbReference>
<dbReference type="InterPro" id="IPR014721">
    <property type="entry name" value="Ribsml_uS5_D2-typ_fold_subgr"/>
</dbReference>
<dbReference type="PANTHER" id="PTHR42908">
    <property type="entry name" value="TRANSLATION ELONGATION FACTOR-RELATED"/>
    <property type="match status" value="1"/>
</dbReference>
<dbReference type="Gene3D" id="3.30.230.10">
    <property type="match status" value="1"/>
</dbReference>
<dbReference type="EMBL" id="VAHF01000011">
    <property type="protein sequence ID" value="TXG51698.1"/>
    <property type="molecule type" value="Genomic_DNA"/>
</dbReference>
<evidence type="ECO:0000313" key="1">
    <source>
        <dbReference type="EMBL" id="TXG51698.1"/>
    </source>
</evidence>
<dbReference type="InterPro" id="IPR020568">
    <property type="entry name" value="Ribosomal_Su5_D2-typ_SF"/>
</dbReference>
<keyword evidence="2" id="KW-1185">Reference proteome</keyword>
<dbReference type="AlphaFoldDB" id="A0A5C7H3Z5"/>